<dbReference type="AlphaFoldDB" id="A0A2G5TAA1"/>
<evidence type="ECO:0000313" key="1">
    <source>
        <dbReference type="EMBL" id="PIC24167.1"/>
    </source>
</evidence>
<dbReference type="Proteomes" id="UP000230233">
    <property type="component" value="Chromosome V"/>
</dbReference>
<name>A0A2G5TAA1_9PELO</name>
<sequence length="102" mass="12094">MPASSINSIASSSCRIARPLSVFCKNFTTFFHIIFSKLFENNFATFFRNFSKLFENNFTTFSKLFETFRKQLSRQTKVTYFVTFSKFFRKQNNSKFSRSLIV</sequence>
<proteinExistence type="predicted"/>
<gene>
    <name evidence="1" type="primary">Cnig_chr_V.g17595</name>
    <name evidence="1" type="ORF">B9Z55_017595</name>
</gene>
<evidence type="ECO:0000313" key="2">
    <source>
        <dbReference type="Proteomes" id="UP000230233"/>
    </source>
</evidence>
<protein>
    <submittedName>
        <fullName evidence="1">Uncharacterized protein</fullName>
    </submittedName>
</protein>
<comment type="caution">
    <text evidence="1">The sequence shown here is derived from an EMBL/GenBank/DDBJ whole genome shotgun (WGS) entry which is preliminary data.</text>
</comment>
<organism evidence="1 2">
    <name type="scientific">Caenorhabditis nigoni</name>
    <dbReference type="NCBI Taxonomy" id="1611254"/>
    <lineage>
        <taxon>Eukaryota</taxon>
        <taxon>Metazoa</taxon>
        <taxon>Ecdysozoa</taxon>
        <taxon>Nematoda</taxon>
        <taxon>Chromadorea</taxon>
        <taxon>Rhabditida</taxon>
        <taxon>Rhabditina</taxon>
        <taxon>Rhabditomorpha</taxon>
        <taxon>Rhabditoidea</taxon>
        <taxon>Rhabditidae</taxon>
        <taxon>Peloderinae</taxon>
        <taxon>Caenorhabditis</taxon>
    </lineage>
</organism>
<dbReference type="EMBL" id="PDUG01000005">
    <property type="protein sequence ID" value="PIC24167.1"/>
    <property type="molecule type" value="Genomic_DNA"/>
</dbReference>
<accession>A0A2G5TAA1</accession>
<keyword evidence="2" id="KW-1185">Reference proteome</keyword>
<reference evidence="2" key="1">
    <citation type="submission" date="2017-10" db="EMBL/GenBank/DDBJ databases">
        <title>Rapid genome shrinkage in a self-fertile nematode reveals novel sperm competition proteins.</title>
        <authorList>
            <person name="Yin D."/>
            <person name="Schwarz E.M."/>
            <person name="Thomas C.G."/>
            <person name="Felde R.L."/>
            <person name="Korf I.F."/>
            <person name="Cutter A.D."/>
            <person name="Schartner C.M."/>
            <person name="Ralston E.J."/>
            <person name="Meyer B.J."/>
            <person name="Haag E.S."/>
        </authorList>
    </citation>
    <scope>NUCLEOTIDE SEQUENCE [LARGE SCALE GENOMIC DNA]</scope>
    <source>
        <strain evidence="2">JU1422</strain>
    </source>
</reference>